<gene>
    <name evidence="5" type="ORF">INT43_002358</name>
</gene>
<dbReference type="OrthoDB" id="432528at2759"/>
<sequence length="538" mass="57433">MSAADMRAGHCAFATNSTLYIFGGKSTNNQTIHRFISLQVANTSNYENAQWNILNDSQSFNIVNGACAITSTGKAIMLGYDESSKSPSPGIQVYDTNTDTWIGSSSNGLNVSDTFGNLADMASAIAGDKMIIFGGSAAGTPINRTTFILDTTTSPWNWTQLPADRHTPTDPLGGSMLGIERYAYHVTINSTTNNSCIVHAFDSKKLRWVGQVGNQTNPAQSVMLAGSNLTEQVWMIPASLNEGNTGSRKRADSWNTQMLLFGVDEHEFDTQVEANSTYNPRSGSTATLVGNQSLAIFGGNGNDSNLLVYDLGQNQMVSQWSAVQVPIPAQQSPQPSPSNTTNISPNTYDDQNRKRILGICLGTILGGICVLLFGFFILRHHRQKDKTAFSATHPGNTRTASSLEKSAADPSNMPPLNQANAPPTDAGDASGAALLAAAPAIAGKDRSPLSRSVSATVPSSNEAVSSRFTEHFGKAHQPSVTPAPAVHNRDDELVASQIDDTHLMEPRPAFNQAATNSDDSNNTSNGSSEVPPFRRSWS</sequence>
<evidence type="ECO:0008006" key="7">
    <source>
        <dbReference type="Google" id="ProtNLM"/>
    </source>
</evidence>
<evidence type="ECO:0000256" key="2">
    <source>
        <dbReference type="ARBA" id="ARBA00022737"/>
    </source>
</evidence>
<dbReference type="SUPFAM" id="SSF117281">
    <property type="entry name" value="Kelch motif"/>
    <property type="match status" value="1"/>
</dbReference>
<feature type="region of interest" description="Disordered" evidence="3">
    <location>
        <begin position="327"/>
        <end position="348"/>
    </location>
</feature>
<keyword evidence="1" id="KW-0880">Kelch repeat</keyword>
<dbReference type="EMBL" id="JAEPQZ010000001">
    <property type="protein sequence ID" value="KAG2185920.1"/>
    <property type="molecule type" value="Genomic_DNA"/>
</dbReference>
<feature type="compositionally biased region" description="Low complexity" evidence="3">
    <location>
        <begin position="327"/>
        <end position="345"/>
    </location>
</feature>
<dbReference type="PANTHER" id="PTHR46093">
    <property type="entry name" value="ACYL-COA-BINDING DOMAIN-CONTAINING PROTEIN 5"/>
    <property type="match status" value="1"/>
</dbReference>
<dbReference type="Pfam" id="PF24681">
    <property type="entry name" value="Kelch_KLHDC2_KLHL20_DRC7"/>
    <property type="match status" value="1"/>
</dbReference>
<dbReference type="AlphaFoldDB" id="A0A8H7Q5H3"/>
<keyword evidence="2" id="KW-0677">Repeat</keyword>
<evidence type="ECO:0000256" key="3">
    <source>
        <dbReference type="SAM" id="MobiDB-lite"/>
    </source>
</evidence>
<dbReference type="PANTHER" id="PTHR46093:SF3">
    <property type="entry name" value="ACYL-COA-BINDING DOMAIN-CONTAINING PROTEIN 4"/>
    <property type="match status" value="1"/>
</dbReference>
<feature type="compositionally biased region" description="Polar residues" evidence="3">
    <location>
        <begin position="389"/>
        <end position="404"/>
    </location>
</feature>
<evidence type="ECO:0000256" key="1">
    <source>
        <dbReference type="ARBA" id="ARBA00022441"/>
    </source>
</evidence>
<proteinExistence type="predicted"/>
<keyword evidence="4" id="KW-0472">Membrane</keyword>
<dbReference type="Proteomes" id="UP000654370">
    <property type="component" value="Unassembled WGS sequence"/>
</dbReference>
<organism evidence="5 6">
    <name type="scientific">Mortierella isabellina</name>
    <name type="common">Filamentous fungus</name>
    <name type="synonym">Umbelopsis isabellina</name>
    <dbReference type="NCBI Taxonomy" id="91625"/>
    <lineage>
        <taxon>Eukaryota</taxon>
        <taxon>Fungi</taxon>
        <taxon>Fungi incertae sedis</taxon>
        <taxon>Mucoromycota</taxon>
        <taxon>Mucoromycotina</taxon>
        <taxon>Umbelopsidomycetes</taxon>
        <taxon>Umbelopsidales</taxon>
        <taxon>Umbelopsidaceae</taxon>
        <taxon>Umbelopsis</taxon>
    </lineage>
</organism>
<keyword evidence="4" id="KW-1133">Transmembrane helix</keyword>
<name>A0A8H7Q5H3_MORIS</name>
<keyword evidence="4" id="KW-0812">Transmembrane</keyword>
<reference evidence="5" key="1">
    <citation type="submission" date="2020-12" db="EMBL/GenBank/DDBJ databases">
        <title>Metabolic potential, ecology and presence of endohyphal bacteria is reflected in genomic diversity of Mucoromycotina.</title>
        <authorList>
            <person name="Muszewska A."/>
            <person name="Okrasinska A."/>
            <person name="Steczkiewicz K."/>
            <person name="Drgas O."/>
            <person name="Orlowska M."/>
            <person name="Perlinska-Lenart U."/>
            <person name="Aleksandrzak-Piekarczyk T."/>
            <person name="Szatraj K."/>
            <person name="Zielenkiewicz U."/>
            <person name="Pilsyk S."/>
            <person name="Malc E."/>
            <person name="Mieczkowski P."/>
            <person name="Kruszewska J.S."/>
            <person name="Biernat P."/>
            <person name="Pawlowska J."/>
        </authorList>
    </citation>
    <scope>NUCLEOTIDE SEQUENCE</scope>
    <source>
        <strain evidence="5">WA0000067209</strain>
    </source>
</reference>
<feature type="region of interest" description="Disordered" evidence="3">
    <location>
        <begin position="472"/>
        <end position="538"/>
    </location>
</feature>
<dbReference type="Gene3D" id="2.120.10.80">
    <property type="entry name" value="Kelch-type beta propeller"/>
    <property type="match status" value="2"/>
</dbReference>
<evidence type="ECO:0000313" key="5">
    <source>
        <dbReference type="EMBL" id="KAG2185920.1"/>
    </source>
</evidence>
<comment type="caution">
    <text evidence="5">The sequence shown here is derived from an EMBL/GenBank/DDBJ whole genome shotgun (WGS) entry which is preliminary data.</text>
</comment>
<evidence type="ECO:0000313" key="6">
    <source>
        <dbReference type="Proteomes" id="UP000654370"/>
    </source>
</evidence>
<keyword evidence="6" id="KW-1185">Reference proteome</keyword>
<protein>
    <recommendedName>
        <fullName evidence="7">Galactose oxidase</fullName>
    </recommendedName>
</protein>
<evidence type="ECO:0000256" key="4">
    <source>
        <dbReference type="SAM" id="Phobius"/>
    </source>
</evidence>
<feature type="region of interest" description="Disordered" evidence="3">
    <location>
        <begin position="387"/>
        <end position="429"/>
    </location>
</feature>
<feature type="compositionally biased region" description="Low complexity" evidence="3">
    <location>
        <begin position="515"/>
        <end position="528"/>
    </location>
</feature>
<accession>A0A8H7Q5H3</accession>
<dbReference type="InterPro" id="IPR015915">
    <property type="entry name" value="Kelch-typ_b-propeller"/>
</dbReference>
<feature type="transmembrane region" description="Helical" evidence="4">
    <location>
        <begin position="356"/>
        <end position="378"/>
    </location>
</feature>